<evidence type="ECO:0000313" key="3">
    <source>
        <dbReference type="Proteomes" id="UP000032025"/>
    </source>
</evidence>
<protein>
    <submittedName>
        <fullName evidence="2">DNA, contig: SP636</fullName>
    </submittedName>
</protein>
<sequence length="243" mass="25463">MIVRVLAGLSLILPVAMVGAAPAPKAVSAKAKPSKKPAKAKAKVAAKAVEPPPVILPSEAVARVVSWVAGAGDNHGLPWAVIDKQQATMFLFDAKGKQVAAAPVLIGIAPGDEASPGVGSKKLADLGPAEKTTPAGRYLAKFGLPVAGERVLWVDYATSVAIHPIPTDAGAREKRRERMLSPTPDDNRITFGCINVPKAVYGRQIQPMFRRKGGYVYVLPDTKPIEAVFPRLRVQAVAMGAAG</sequence>
<dbReference type="EMBL" id="BBJS01000036">
    <property type="protein sequence ID" value="GAN14314.1"/>
    <property type="molecule type" value="Genomic_DNA"/>
</dbReference>
<feature type="signal peptide" evidence="1">
    <location>
        <begin position="1"/>
        <end position="20"/>
    </location>
</feature>
<evidence type="ECO:0000313" key="2">
    <source>
        <dbReference type="EMBL" id="GAN14314.1"/>
    </source>
</evidence>
<comment type="caution">
    <text evidence="2">The sequence shown here is derived from an EMBL/GenBank/DDBJ whole genome shotgun (WGS) entry which is preliminary data.</text>
</comment>
<gene>
    <name evidence="2" type="ORF">SP6_36_00320</name>
</gene>
<organism evidence="2 3">
    <name type="scientific">Sphingomonas paucimobilis NBRC 13935</name>
    <dbReference type="NCBI Taxonomy" id="1219050"/>
    <lineage>
        <taxon>Bacteria</taxon>
        <taxon>Pseudomonadati</taxon>
        <taxon>Pseudomonadota</taxon>
        <taxon>Alphaproteobacteria</taxon>
        <taxon>Sphingomonadales</taxon>
        <taxon>Sphingomonadaceae</taxon>
        <taxon>Sphingomonas</taxon>
    </lineage>
</organism>
<accession>A0A0C9N404</accession>
<evidence type="ECO:0000256" key="1">
    <source>
        <dbReference type="SAM" id="SignalP"/>
    </source>
</evidence>
<dbReference type="AlphaFoldDB" id="A0A0C9N404"/>
<name>A0A0C9N404_SPHPI</name>
<keyword evidence="3" id="KW-1185">Reference proteome</keyword>
<proteinExistence type="predicted"/>
<keyword evidence="1" id="KW-0732">Signal</keyword>
<dbReference type="Proteomes" id="UP000032025">
    <property type="component" value="Unassembled WGS sequence"/>
</dbReference>
<reference evidence="2 3" key="1">
    <citation type="submission" date="2014-08" db="EMBL/GenBank/DDBJ databases">
        <title>Whole genome shotgun sequence of Sphingomonas paucimobilis NBRC 13935.</title>
        <authorList>
            <person name="Hosoyama A."/>
            <person name="Hashimoto M."/>
            <person name="Hosoyama Y."/>
            <person name="Noguchi M."/>
            <person name="Uohara A."/>
            <person name="Ohji S."/>
            <person name="Katano-Makiyama Y."/>
            <person name="Ichikawa N."/>
            <person name="Kimura A."/>
            <person name="Yamazoe A."/>
            <person name="Fujita N."/>
        </authorList>
    </citation>
    <scope>NUCLEOTIDE SEQUENCE [LARGE SCALE GENOMIC DNA]</scope>
    <source>
        <strain evidence="2 3">NBRC 13935</strain>
    </source>
</reference>
<feature type="chain" id="PRO_5002209897" evidence="1">
    <location>
        <begin position="21"/>
        <end position="243"/>
    </location>
</feature>